<name>A0A840NGS6_9PSEU</name>
<comment type="caution">
    <text evidence="2">The sequence shown here is derived from an EMBL/GenBank/DDBJ whole genome shotgun (WGS) entry which is preliminary data.</text>
</comment>
<feature type="region of interest" description="Disordered" evidence="1">
    <location>
        <begin position="1"/>
        <end position="62"/>
    </location>
</feature>
<sequence length="62" mass="7006">MGDSRTPRRRTDSVVGETWKDETGDSELSNKKIIDTLPDLRSPLSVREEVGQHATRRPQGNE</sequence>
<gene>
    <name evidence="2" type="ORF">BJ969_004724</name>
</gene>
<proteinExistence type="predicted"/>
<dbReference type="AlphaFoldDB" id="A0A840NGS6"/>
<keyword evidence="3" id="KW-1185">Reference proteome</keyword>
<dbReference type="RefSeq" id="WP_184482127.1">
    <property type="nucleotide sequence ID" value="NZ_JACHIV010000001.1"/>
</dbReference>
<evidence type="ECO:0000313" key="3">
    <source>
        <dbReference type="Proteomes" id="UP000580474"/>
    </source>
</evidence>
<evidence type="ECO:0000313" key="2">
    <source>
        <dbReference type="EMBL" id="MBB5071636.1"/>
    </source>
</evidence>
<accession>A0A840NGS6</accession>
<evidence type="ECO:0000256" key="1">
    <source>
        <dbReference type="SAM" id="MobiDB-lite"/>
    </source>
</evidence>
<dbReference type="EMBL" id="JACHIV010000001">
    <property type="protein sequence ID" value="MBB5071636.1"/>
    <property type="molecule type" value="Genomic_DNA"/>
</dbReference>
<organism evidence="2 3">
    <name type="scientific">Saccharopolyspora gloriosae</name>
    <dbReference type="NCBI Taxonomy" id="455344"/>
    <lineage>
        <taxon>Bacteria</taxon>
        <taxon>Bacillati</taxon>
        <taxon>Actinomycetota</taxon>
        <taxon>Actinomycetes</taxon>
        <taxon>Pseudonocardiales</taxon>
        <taxon>Pseudonocardiaceae</taxon>
        <taxon>Saccharopolyspora</taxon>
    </lineage>
</organism>
<reference evidence="2 3" key="1">
    <citation type="submission" date="2020-08" db="EMBL/GenBank/DDBJ databases">
        <title>Sequencing the genomes of 1000 actinobacteria strains.</title>
        <authorList>
            <person name="Klenk H.-P."/>
        </authorList>
    </citation>
    <scope>NUCLEOTIDE SEQUENCE [LARGE SCALE GENOMIC DNA]</scope>
    <source>
        <strain evidence="2 3">DSM 45582</strain>
    </source>
</reference>
<dbReference type="Proteomes" id="UP000580474">
    <property type="component" value="Unassembled WGS sequence"/>
</dbReference>
<protein>
    <submittedName>
        <fullName evidence="2">Uncharacterized protein</fullName>
    </submittedName>
</protein>
<feature type="compositionally biased region" description="Basic and acidic residues" evidence="1">
    <location>
        <begin position="1"/>
        <end position="34"/>
    </location>
</feature>